<accession>A0A175YEM3</accession>
<dbReference type="Gramene" id="KZM82104">
    <property type="protein sequence ID" value="KZM82104"/>
    <property type="gene ID" value="DCAR_031811"/>
</dbReference>
<dbReference type="AlphaFoldDB" id="A0A175YEM3"/>
<protein>
    <recommendedName>
        <fullName evidence="2">Methyltransferase type 11 domain-containing protein</fullName>
    </recommendedName>
</protein>
<reference evidence="1" key="1">
    <citation type="journal article" date="2016" name="Nat. Genet.">
        <title>A high-quality carrot genome assembly provides new insights into carotenoid accumulation and asterid genome evolution.</title>
        <authorList>
            <person name="Iorizzo M."/>
            <person name="Ellison S."/>
            <person name="Senalik D."/>
            <person name="Zeng P."/>
            <person name="Satapoomin P."/>
            <person name="Huang J."/>
            <person name="Bowman M."/>
            <person name="Iovene M."/>
            <person name="Sanseverino W."/>
            <person name="Cavagnaro P."/>
            <person name="Yildiz M."/>
            <person name="Macko-Podgorni A."/>
            <person name="Moranska E."/>
            <person name="Grzebelus E."/>
            <person name="Grzebelus D."/>
            <person name="Ashrafi H."/>
            <person name="Zheng Z."/>
            <person name="Cheng S."/>
            <person name="Spooner D."/>
            <person name="Van Deynze A."/>
            <person name="Simon P."/>
        </authorList>
    </citation>
    <scope>NUCLEOTIDE SEQUENCE [LARGE SCALE GENOMIC DNA]</scope>
    <source>
        <tissue evidence="1">Leaf</tissue>
    </source>
</reference>
<dbReference type="InterPro" id="IPR029063">
    <property type="entry name" value="SAM-dependent_MTases_sf"/>
</dbReference>
<gene>
    <name evidence="1" type="ORF">DCAR_031811</name>
</gene>
<evidence type="ECO:0000313" key="1">
    <source>
        <dbReference type="EMBL" id="KZM82104.1"/>
    </source>
</evidence>
<comment type="caution">
    <text evidence="1">The sequence shown here is derived from an EMBL/GenBank/DDBJ whole genome shotgun (WGS) entry which is preliminary data.</text>
</comment>
<dbReference type="SUPFAM" id="SSF53335">
    <property type="entry name" value="S-adenosyl-L-methionine-dependent methyltransferases"/>
    <property type="match status" value="1"/>
</dbReference>
<organism evidence="1">
    <name type="scientific">Daucus carota subsp. sativus</name>
    <name type="common">Carrot</name>
    <dbReference type="NCBI Taxonomy" id="79200"/>
    <lineage>
        <taxon>Eukaryota</taxon>
        <taxon>Viridiplantae</taxon>
        <taxon>Streptophyta</taxon>
        <taxon>Embryophyta</taxon>
        <taxon>Tracheophyta</taxon>
        <taxon>Spermatophyta</taxon>
        <taxon>Magnoliopsida</taxon>
        <taxon>eudicotyledons</taxon>
        <taxon>Gunneridae</taxon>
        <taxon>Pentapetalae</taxon>
        <taxon>asterids</taxon>
        <taxon>campanulids</taxon>
        <taxon>Apiales</taxon>
        <taxon>Apiaceae</taxon>
        <taxon>Apioideae</taxon>
        <taxon>Scandiceae</taxon>
        <taxon>Daucinae</taxon>
        <taxon>Daucus</taxon>
        <taxon>Daucus sect. Daucus</taxon>
    </lineage>
</organism>
<dbReference type="Gene3D" id="3.40.50.150">
    <property type="entry name" value="Vaccinia Virus protein VP39"/>
    <property type="match status" value="1"/>
</dbReference>
<proteinExistence type="predicted"/>
<dbReference type="EMBL" id="LNRQ01000009">
    <property type="protein sequence ID" value="KZM82104.1"/>
    <property type="molecule type" value="Genomic_DNA"/>
</dbReference>
<evidence type="ECO:0008006" key="2">
    <source>
        <dbReference type="Google" id="ProtNLM"/>
    </source>
</evidence>
<name>A0A175YEM3_DAUCS</name>
<sequence>MMNFPYKNFEDMQMDVKDMSFFPDESYDSVIDKARHKCWGKLLKPGGVYMLITYGDPKVRVPHLRRPVYNWNIELYIIPKLRRTAKGTYKTEFKLKATDYKHEFSDSSEVAVQVLDSGFLKELSPLFEAEVIDLEAVVWEGICAKNIFEQAVHSWSENLAKEQDADANSPLEDSLAFTREREQDLDMIEVMETHGCGASFG</sequence>